<evidence type="ECO:0000313" key="4">
    <source>
        <dbReference type="Proteomes" id="UP000321393"/>
    </source>
</evidence>
<proteinExistence type="predicted"/>
<dbReference type="Proteomes" id="UP000321947">
    <property type="component" value="Unassembled WGS sequence"/>
</dbReference>
<evidence type="ECO:0000256" key="1">
    <source>
        <dbReference type="SAM" id="MobiDB-lite"/>
    </source>
</evidence>
<gene>
    <name evidence="3" type="ORF">E5676_scaffold692G00820</name>
    <name evidence="2" type="ORF">E6C27_scaffold749G00800</name>
</gene>
<dbReference type="AlphaFoldDB" id="A0A5A7V6N1"/>
<name>A0A5A7V6N1_CUCMM</name>
<dbReference type="EMBL" id="SSTD01009149">
    <property type="protein sequence ID" value="TYK14745.1"/>
    <property type="molecule type" value="Genomic_DNA"/>
</dbReference>
<dbReference type="EMBL" id="SSTE01004817">
    <property type="protein sequence ID" value="KAA0061391.1"/>
    <property type="molecule type" value="Genomic_DNA"/>
</dbReference>
<accession>A0A5A7V6N1</accession>
<organism evidence="2 4">
    <name type="scientific">Cucumis melo var. makuwa</name>
    <name type="common">Oriental melon</name>
    <dbReference type="NCBI Taxonomy" id="1194695"/>
    <lineage>
        <taxon>Eukaryota</taxon>
        <taxon>Viridiplantae</taxon>
        <taxon>Streptophyta</taxon>
        <taxon>Embryophyta</taxon>
        <taxon>Tracheophyta</taxon>
        <taxon>Spermatophyta</taxon>
        <taxon>Magnoliopsida</taxon>
        <taxon>eudicotyledons</taxon>
        <taxon>Gunneridae</taxon>
        <taxon>Pentapetalae</taxon>
        <taxon>rosids</taxon>
        <taxon>fabids</taxon>
        <taxon>Cucurbitales</taxon>
        <taxon>Cucurbitaceae</taxon>
        <taxon>Benincaseae</taxon>
        <taxon>Cucumis</taxon>
    </lineage>
</organism>
<reference evidence="4 5" key="1">
    <citation type="submission" date="2019-08" db="EMBL/GenBank/DDBJ databases">
        <title>Draft genome sequences of two oriental melons (Cucumis melo L. var makuwa).</title>
        <authorList>
            <person name="Kwon S.-Y."/>
        </authorList>
    </citation>
    <scope>NUCLEOTIDE SEQUENCE [LARGE SCALE GENOMIC DNA]</scope>
    <source>
        <strain evidence="5">cv. Chang Bougi</strain>
        <strain evidence="4">cv. SW 3</strain>
        <tissue evidence="2">Leaf</tissue>
    </source>
</reference>
<dbReference type="Proteomes" id="UP000321393">
    <property type="component" value="Unassembled WGS sequence"/>
</dbReference>
<protein>
    <submittedName>
        <fullName evidence="2">Uncharacterized protein</fullName>
    </submittedName>
</protein>
<sequence>MNHAIADNKHDVDNLDASVLARQDVLRRRGNNISLIPAGEQVLEVEVEHLFPESKRMHWPFDENKVNKGGSGVEMEHFKGCEAGNGNRSHIEGKGPADCSDGSSSADWEHVLWCE</sequence>
<evidence type="ECO:0000313" key="2">
    <source>
        <dbReference type="EMBL" id="KAA0061391.1"/>
    </source>
</evidence>
<evidence type="ECO:0000313" key="5">
    <source>
        <dbReference type="Proteomes" id="UP000321947"/>
    </source>
</evidence>
<comment type="caution">
    <text evidence="2">The sequence shown here is derived from an EMBL/GenBank/DDBJ whole genome shotgun (WGS) entry which is preliminary data.</text>
</comment>
<evidence type="ECO:0000313" key="3">
    <source>
        <dbReference type="EMBL" id="TYK14745.1"/>
    </source>
</evidence>
<feature type="region of interest" description="Disordered" evidence="1">
    <location>
        <begin position="85"/>
        <end position="106"/>
    </location>
</feature>